<organism evidence="17">
    <name type="scientific">Lygus hesperus</name>
    <name type="common">Western plant bug</name>
    <dbReference type="NCBI Taxonomy" id="30085"/>
    <lineage>
        <taxon>Eukaryota</taxon>
        <taxon>Metazoa</taxon>
        <taxon>Ecdysozoa</taxon>
        <taxon>Arthropoda</taxon>
        <taxon>Hexapoda</taxon>
        <taxon>Insecta</taxon>
        <taxon>Pterygota</taxon>
        <taxon>Neoptera</taxon>
        <taxon>Paraneoptera</taxon>
        <taxon>Hemiptera</taxon>
        <taxon>Heteroptera</taxon>
        <taxon>Panheteroptera</taxon>
        <taxon>Cimicomorpha</taxon>
        <taxon>Miridae</taxon>
        <taxon>Mirini</taxon>
        <taxon>Lygus</taxon>
    </lineage>
</organism>
<feature type="domain" description="UMA" evidence="15">
    <location>
        <begin position="271"/>
        <end position="320"/>
    </location>
</feature>
<feature type="domain" description="MABP" evidence="16">
    <location>
        <begin position="12"/>
        <end position="156"/>
    </location>
</feature>
<dbReference type="InterPro" id="IPR023341">
    <property type="entry name" value="MABP"/>
</dbReference>
<feature type="compositionally biased region" description="Pro residues" evidence="14">
    <location>
        <begin position="242"/>
        <end position="257"/>
    </location>
</feature>
<keyword evidence="10" id="KW-0472">Membrane</keyword>
<dbReference type="FunFam" id="2.100.10.50:FF:000002">
    <property type="entry name" value="Multivesicular body subunit 12B"/>
    <property type="match status" value="1"/>
</dbReference>
<dbReference type="GO" id="GO:0005829">
    <property type="term" value="C:cytosol"/>
    <property type="evidence" value="ECO:0007669"/>
    <property type="project" value="TreeGrafter"/>
</dbReference>
<feature type="region of interest" description="Disordered" evidence="14">
    <location>
        <begin position="181"/>
        <end position="259"/>
    </location>
</feature>
<sequence length="320" mass="35211">MMQQIIKTLPDDKPITAIGILEDMSKRPEGFYIVSKTHDLDSDADLWKGNSFFGGRVTRYLCLSKTEGIADYIVDSIGIIGEKDTPPDGYCLVSKTLDTDAKAWKKRQICYSLTRRNLATMAVTDIILLSKCKKAPEGFKLAGDINGLAVCFKVNTDLSQTNLTSPGPALGYNLNPNGIPLPNPLNRGAPLNGHREDGLYPSVPHPSASPGSPNDEYVNLLMPKRKAPPPPSPLSAQNSPIPNYPAVPPQRPPPPQNVPGSYATLSLHQGLDGVPFVFHPSLQVLLNKSNMTNLPQIRLKTKEEINREYHYDFRLERECS</sequence>
<dbReference type="InterPro" id="IPR040335">
    <property type="entry name" value="MVB12A"/>
</dbReference>
<evidence type="ECO:0000313" key="17">
    <source>
        <dbReference type="EMBL" id="JAG32006.1"/>
    </source>
</evidence>
<dbReference type="GO" id="GO:0046755">
    <property type="term" value="P:viral budding"/>
    <property type="evidence" value="ECO:0007669"/>
    <property type="project" value="TreeGrafter"/>
</dbReference>
<dbReference type="GO" id="GO:0017124">
    <property type="term" value="F:SH3 domain binding"/>
    <property type="evidence" value="ECO:0007669"/>
    <property type="project" value="UniProtKB-KW"/>
</dbReference>
<protein>
    <recommendedName>
        <fullName evidence="4">Multivesicular body subunit 12A</fullName>
    </recommendedName>
    <alternativeName>
        <fullName evidence="12">ESCRT-I complex subunit MVB12A</fullName>
    </alternativeName>
    <alternativeName>
        <fullName evidence="11">Protein FAM125A</fullName>
    </alternativeName>
</protein>
<dbReference type="PANTHER" id="PTHR31612:SF2">
    <property type="entry name" value="MULTIVESICULAR BODY SUBUNIT 12A"/>
    <property type="match status" value="1"/>
</dbReference>
<evidence type="ECO:0000313" key="18">
    <source>
        <dbReference type="EMBL" id="JAQ07350.1"/>
    </source>
</evidence>
<comment type="subcellular location">
    <subcellularLocation>
        <location evidence="1">Cytoplasm</location>
    </subcellularLocation>
    <subcellularLocation>
        <location evidence="2">Late endosome membrane</location>
        <topology evidence="2">Peripheral membrane protein</topology>
    </subcellularLocation>
</comment>
<keyword evidence="6" id="KW-0963">Cytoplasm</keyword>
<evidence type="ECO:0000256" key="11">
    <source>
        <dbReference type="ARBA" id="ARBA00033002"/>
    </source>
</evidence>
<dbReference type="EMBL" id="GBHO01011598">
    <property type="protein sequence ID" value="JAG32006.1"/>
    <property type="molecule type" value="Transcribed_RNA"/>
</dbReference>
<evidence type="ECO:0000256" key="6">
    <source>
        <dbReference type="ARBA" id="ARBA00022490"/>
    </source>
</evidence>
<evidence type="ECO:0000256" key="14">
    <source>
        <dbReference type="SAM" id="MobiDB-lite"/>
    </source>
</evidence>
<evidence type="ECO:0000256" key="2">
    <source>
        <dbReference type="ARBA" id="ARBA00004633"/>
    </source>
</evidence>
<dbReference type="GO" id="GO:0042058">
    <property type="term" value="P:regulation of epidermal growth factor receptor signaling pathway"/>
    <property type="evidence" value="ECO:0007669"/>
    <property type="project" value="TreeGrafter"/>
</dbReference>
<gene>
    <name evidence="17" type="primary">FAM125B</name>
    <name evidence="17" type="ORF">CM83_43282</name>
    <name evidence="18" type="ORF">g.60489</name>
</gene>
<evidence type="ECO:0000256" key="9">
    <source>
        <dbReference type="ARBA" id="ARBA00023036"/>
    </source>
</evidence>
<keyword evidence="5" id="KW-0813">Transport</keyword>
<evidence type="ECO:0000256" key="12">
    <source>
        <dbReference type="ARBA" id="ARBA00033024"/>
    </source>
</evidence>
<keyword evidence="7" id="KW-0967">Endosome</keyword>
<name>A0A0A9YK67_LYGHE</name>
<dbReference type="InterPro" id="IPR018798">
    <property type="entry name" value="MVB12A/B"/>
</dbReference>
<dbReference type="GO" id="GO:0032801">
    <property type="term" value="P:receptor catabolic process"/>
    <property type="evidence" value="ECO:0007669"/>
    <property type="project" value="TreeGrafter"/>
</dbReference>
<evidence type="ECO:0000256" key="5">
    <source>
        <dbReference type="ARBA" id="ARBA00022448"/>
    </source>
</evidence>
<dbReference type="GO" id="GO:0015031">
    <property type="term" value="P:protein transport"/>
    <property type="evidence" value="ECO:0007669"/>
    <property type="project" value="UniProtKB-KW"/>
</dbReference>
<dbReference type="GO" id="GO:0031902">
    <property type="term" value="C:late endosome membrane"/>
    <property type="evidence" value="ECO:0007669"/>
    <property type="project" value="UniProtKB-SubCell"/>
</dbReference>
<evidence type="ECO:0000259" key="15">
    <source>
        <dbReference type="PROSITE" id="PS51497"/>
    </source>
</evidence>
<evidence type="ECO:0000256" key="10">
    <source>
        <dbReference type="ARBA" id="ARBA00023136"/>
    </source>
</evidence>
<evidence type="ECO:0000256" key="4">
    <source>
        <dbReference type="ARBA" id="ARBA00017653"/>
    </source>
</evidence>
<dbReference type="Pfam" id="PF10240">
    <property type="entry name" value="DUF2464"/>
    <property type="match status" value="1"/>
</dbReference>
<keyword evidence="8" id="KW-0653">Protein transport</keyword>
<dbReference type="Gene3D" id="2.100.10.50">
    <property type="match status" value="1"/>
</dbReference>
<dbReference type="EMBL" id="GDHC01011279">
    <property type="protein sequence ID" value="JAQ07350.1"/>
    <property type="molecule type" value="Transcribed_RNA"/>
</dbReference>
<reference evidence="18" key="3">
    <citation type="journal article" date="2016" name="Gigascience">
        <title>De novo construction of an expanded transcriptome assembly for the western tarnished plant bug, Lygus hesperus.</title>
        <authorList>
            <person name="Tassone E.E."/>
            <person name="Geib S.M."/>
            <person name="Hall B."/>
            <person name="Fabrick J.A."/>
            <person name="Brent C.S."/>
            <person name="Hull J.J."/>
        </authorList>
    </citation>
    <scope>NUCLEOTIDE SEQUENCE</scope>
</reference>
<evidence type="ECO:0000256" key="3">
    <source>
        <dbReference type="ARBA" id="ARBA00010432"/>
    </source>
</evidence>
<dbReference type="PROSITE" id="PS51497">
    <property type="entry name" value="UMA"/>
    <property type="match status" value="1"/>
</dbReference>
<evidence type="ECO:0000256" key="13">
    <source>
        <dbReference type="ARBA" id="ARBA00053101"/>
    </source>
</evidence>
<reference evidence="17" key="1">
    <citation type="journal article" date="2014" name="PLoS ONE">
        <title>Transcriptome-Based Identification of ABC Transporters in the Western Tarnished Plant Bug Lygus hesperus.</title>
        <authorList>
            <person name="Hull J.J."/>
            <person name="Chaney K."/>
            <person name="Geib S.M."/>
            <person name="Fabrick J.A."/>
            <person name="Brent C.S."/>
            <person name="Walsh D."/>
            <person name="Lavine L.C."/>
        </authorList>
    </citation>
    <scope>NUCLEOTIDE SEQUENCE</scope>
</reference>
<evidence type="ECO:0000256" key="8">
    <source>
        <dbReference type="ARBA" id="ARBA00022927"/>
    </source>
</evidence>
<dbReference type="PANTHER" id="PTHR31612">
    <property type="entry name" value="MULTIVESICULAR BODY SUBUNIT 12A"/>
    <property type="match status" value="1"/>
</dbReference>
<dbReference type="InterPro" id="IPR023340">
    <property type="entry name" value="UMA"/>
</dbReference>
<evidence type="ECO:0000259" key="16">
    <source>
        <dbReference type="PROSITE" id="PS51498"/>
    </source>
</evidence>
<keyword evidence="9" id="KW-0729">SH3-binding</keyword>
<accession>A0A0A9YK67</accession>
<comment type="function">
    <text evidence="13">Component of the ESCRT-I complex, a regulator of vesicular trafficking process. Required for the sorting of endocytic ubiquitinated cargos into multivesicular bodies.</text>
</comment>
<dbReference type="GO" id="GO:0032510">
    <property type="term" value="P:endosome to lysosome transport via multivesicular body sorting pathway"/>
    <property type="evidence" value="ECO:0007669"/>
    <property type="project" value="TreeGrafter"/>
</dbReference>
<dbReference type="AlphaFoldDB" id="A0A0A9YK67"/>
<comment type="similarity">
    <text evidence="3">Belongs to the MVB12 family.</text>
</comment>
<reference evidence="17" key="2">
    <citation type="submission" date="2014-07" db="EMBL/GenBank/DDBJ databases">
        <authorList>
            <person name="Hull J."/>
        </authorList>
    </citation>
    <scope>NUCLEOTIDE SEQUENCE</scope>
</reference>
<dbReference type="GO" id="GO:0000813">
    <property type="term" value="C:ESCRT I complex"/>
    <property type="evidence" value="ECO:0007669"/>
    <property type="project" value="InterPro"/>
</dbReference>
<dbReference type="PROSITE" id="PS51498">
    <property type="entry name" value="MABP"/>
    <property type="match status" value="1"/>
</dbReference>
<proteinExistence type="inferred from homology"/>
<evidence type="ECO:0000256" key="7">
    <source>
        <dbReference type="ARBA" id="ARBA00022753"/>
    </source>
</evidence>
<evidence type="ECO:0000256" key="1">
    <source>
        <dbReference type="ARBA" id="ARBA00004496"/>
    </source>
</evidence>
<dbReference type="GO" id="GO:0019075">
    <property type="term" value="P:virus maturation"/>
    <property type="evidence" value="ECO:0007669"/>
    <property type="project" value="TreeGrafter"/>
</dbReference>